<evidence type="ECO:0000313" key="3">
    <source>
        <dbReference type="EMBL" id="EAY26140.1"/>
    </source>
</evidence>
<accession>A1ZU27</accession>
<comment type="caution">
    <text evidence="3">The sequence shown here is derived from an EMBL/GenBank/DDBJ whole genome shotgun (WGS) entry which is preliminary data.</text>
</comment>
<dbReference type="PANTHER" id="PTHR31088:SF6">
    <property type="entry name" value="PHAGE SHOCK PROTEIN A"/>
    <property type="match status" value="1"/>
</dbReference>
<evidence type="ECO:0000313" key="4">
    <source>
        <dbReference type="Proteomes" id="UP000004095"/>
    </source>
</evidence>
<dbReference type="RefSeq" id="WP_002701569.1">
    <property type="nucleotide sequence ID" value="NZ_AAWS01000038.1"/>
</dbReference>
<feature type="coiled-coil region" evidence="2">
    <location>
        <begin position="101"/>
        <end position="135"/>
    </location>
</feature>
<comment type="similarity">
    <text evidence="1">Belongs to the PspA/Vipp/IM30 family.</text>
</comment>
<dbReference type="PANTHER" id="PTHR31088">
    <property type="entry name" value="MEMBRANE-ASSOCIATED PROTEIN VIPP1, CHLOROPLASTIC"/>
    <property type="match status" value="1"/>
</dbReference>
<evidence type="ECO:0000256" key="2">
    <source>
        <dbReference type="SAM" id="Coils"/>
    </source>
</evidence>
<organism evidence="3 4">
    <name type="scientific">Microscilla marina ATCC 23134</name>
    <dbReference type="NCBI Taxonomy" id="313606"/>
    <lineage>
        <taxon>Bacteria</taxon>
        <taxon>Pseudomonadati</taxon>
        <taxon>Bacteroidota</taxon>
        <taxon>Cytophagia</taxon>
        <taxon>Cytophagales</taxon>
        <taxon>Microscillaceae</taxon>
        <taxon>Microscilla</taxon>
    </lineage>
</organism>
<feature type="coiled-coil region" evidence="2">
    <location>
        <begin position="47"/>
        <end position="74"/>
    </location>
</feature>
<gene>
    <name evidence="3" type="ORF">M23134_06013</name>
</gene>
<name>A1ZU27_MICM2</name>
<dbReference type="eggNOG" id="COG1842">
    <property type="taxonomic scope" value="Bacteria"/>
</dbReference>
<protein>
    <submittedName>
        <fullName evidence="3">Phage shock protein A, PspA</fullName>
    </submittedName>
</protein>
<proteinExistence type="inferred from homology"/>
<dbReference type="OrthoDB" id="9779630at2"/>
<dbReference type="Proteomes" id="UP000004095">
    <property type="component" value="Unassembled WGS sequence"/>
</dbReference>
<sequence>MSIFKRIADIIRAYINDLFDKAEDPEKMIKQMVIEMEEGVAKSTTALAKALASEKQLERKYKGLANKAQNWERKAMVALQSGNENLARQALMQKATLATQANEYQKMLKNASAATKSLRNQVDALKSKLKEARMKESTLLARNQMAKTQKKLAKQLGGFDMDNNFARFDKFEERILKAEAEAEAMVELADESGGLDDEFKALEQSSSINEDLAQLRAKMNMG</sequence>
<keyword evidence="4" id="KW-1185">Reference proteome</keyword>
<dbReference type="AlphaFoldDB" id="A1ZU27"/>
<reference evidence="3 4" key="1">
    <citation type="submission" date="2007-01" db="EMBL/GenBank/DDBJ databases">
        <authorList>
            <person name="Haygood M."/>
            <person name="Podell S."/>
            <person name="Anderson C."/>
            <person name="Hopkinson B."/>
            <person name="Roe K."/>
            <person name="Barbeau K."/>
            <person name="Gaasterland T."/>
            <person name="Ferriera S."/>
            <person name="Johnson J."/>
            <person name="Kravitz S."/>
            <person name="Beeson K."/>
            <person name="Sutton G."/>
            <person name="Rogers Y.-H."/>
            <person name="Friedman R."/>
            <person name="Frazier M."/>
            <person name="Venter J.C."/>
        </authorList>
    </citation>
    <scope>NUCLEOTIDE SEQUENCE [LARGE SCALE GENOMIC DNA]</scope>
    <source>
        <strain evidence="3 4">ATCC 23134</strain>
    </source>
</reference>
<keyword evidence="2" id="KW-0175">Coiled coil</keyword>
<dbReference type="InterPro" id="IPR007157">
    <property type="entry name" value="PspA_VIPP1"/>
</dbReference>
<dbReference type="EMBL" id="AAWS01000038">
    <property type="protein sequence ID" value="EAY26140.1"/>
    <property type="molecule type" value="Genomic_DNA"/>
</dbReference>
<dbReference type="Pfam" id="PF04012">
    <property type="entry name" value="PspA_IM30"/>
    <property type="match status" value="1"/>
</dbReference>
<evidence type="ECO:0000256" key="1">
    <source>
        <dbReference type="ARBA" id="ARBA00043985"/>
    </source>
</evidence>